<dbReference type="OMA" id="PNYYEEK"/>
<dbReference type="SUPFAM" id="SSF144292">
    <property type="entry name" value="occludin/ELL-like"/>
    <property type="match status" value="1"/>
</dbReference>
<feature type="compositionally biased region" description="Polar residues" evidence="7">
    <location>
        <begin position="450"/>
        <end position="460"/>
    </location>
</feature>
<keyword evidence="9" id="KW-0648">Protein biosynthesis</keyword>
<feature type="compositionally biased region" description="Basic and acidic residues" evidence="7">
    <location>
        <begin position="706"/>
        <end position="748"/>
    </location>
</feature>
<dbReference type="Gene3D" id="6.10.140.340">
    <property type="match status" value="1"/>
</dbReference>
<dbReference type="AlphaFoldDB" id="A0A226EW28"/>
<feature type="region of interest" description="Disordered" evidence="7">
    <location>
        <begin position="515"/>
        <end position="597"/>
    </location>
</feature>
<feature type="compositionally biased region" description="Low complexity" evidence="7">
    <location>
        <begin position="337"/>
        <end position="355"/>
    </location>
</feature>
<evidence type="ECO:0000256" key="7">
    <source>
        <dbReference type="SAM" id="MobiDB-lite"/>
    </source>
</evidence>
<organism evidence="9 10">
    <name type="scientific">Folsomia candida</name>
    <name type="common">Springtail</name>
    <dbReference type="NCBI Taxonomy" id="158441"/>
    <lineage>
        <taxon>Eukaryota</taxon>
        <taxon>Metazoa</taxon>
        <taxon>Ecdysozoa</taxon>
        <taxon>Arthropoda</taxon>
        <taxon>Hexapoda</taxon>
        <taxon>Collembola</taxon>
        <taxon>Entomobryomorpha</taxon>
        <taxon>Isotomoidea</taxon>
        <taxon>Isotomidae</taxon>
        <taxon>Proisotominae</taxon>
        <taxon>Folsomia</taxon>
    </lineage>
</organism>
<sequence>MALIEGVKYGLSSYPSSSAPNNATATNNKTVLFVKLTDSAIRAIEEYLRTQQKTGQNATLQFLGNDGRINIPSSHSSQGQVFDFSLQSNADIEGPQGSFECIQQSSSRSLDSMGALPFKIRVKANDNVYEETRQRFIQAEDIRKQECAKVIKQNGPDIGRKVKKKMDQIPPPLNRRETSPFSHAKFSPNNSSSTNTKTTNASSLGHSSSNSSINRTFNGFNSVGNNNSGINTRPAGSCKPGIGPADIAKRPLKERLIHLLSIKPFKKPELQSRLSRDGIKDREKQLVMTILKQISIFKNNEYVLLRGVWNDVQEDWPCYTEQERQLMKRRKPQNLTPPGSDSSVSSGVSGCSPRSTASTSSGGHLSPSHNQSSQYSNSHFETKSGVGINKYSSGGGQQNGHRPGDKRPMSSDPMIVGPDGILLEDISGYEDVPNSKKPRVSHFKRPVRNPGSTSFSSSDAGLSVGRSDRDGLSPHLHQNRVAERLSPISCINGSSNNSGPNAGLALSFGGHGNSVNADGQLSPQYYSTEDNNNHTSPRDEFHTGDDNMGGFSPYTWTSKVGDPQGTQAAMDSDETDSIDSGNGSSTSTSGRHYHNNEETGFATGAAFQDGASLSSTKPNNQSQGTFSMSISNCNRVSSTTNGSGEYLSPHSSPESHGIDSLPLNQPQKGDCDMRPGNDQVSVATGGYGESESATGHGSSPSTSKHGAKEEYCDHRRSDKERGSGRDREREFRSRDKDKSDRKDRENRKSAQSKGPELLPPRKAGDHTNNSAKDCMDCPYLTQYTAIESDEQRSRYKDDFNSDYPRYRDLHDVIGKVSKKFAQLEERLREEVRGSVEYQNIRDQIVKEYYASKKDRKYQEAKEKFNYLHKKLSHIKELVSDYDRHLFGHECSPVR</sequence>
<evidence type="ECO:0000256" key="4">
    <source>
        <dbReference type="ARBA" id="ARBA00023163"/>
    </source>
</evidence>
<keyword evidence="9" id="KW-0251">Elongation factor</keyword>
<protein>
    <submittedName>
        <fullName evidence="9">RNA polymerase II elongation factor ELL2</fullName>
    </submittedName>
</protein>
<dbReference type="EMBL" id="LNIX01000001">
    <property type="protein sequence ID" value="OXA61390.1"/>
    <property type="molecule type" value="Genomic_DNA"/>
</dbReference>
<dbReference type="GO" id="GO:0032968">
    <property type="term" value="P:positive regulation of transcription elongation by RNA polymerase II"/>
    <property type="evidence" value="ECO:0007669"/>
    <property type="project" value="TreeGrafter"/>
</dbReference>
<evidence type="ECO:0000256" key="2">
    <source>
        <dbReference type="ARBA" id="ARBA00009171"/>
    </source>
</evidence>
<dbReference type="Gene3D" id="1.10.10.2670">
    <property type="entry name" value="E3 ubiquitin-protein ligase"/>
    <property type="match status" value="1"/>
</dbReference>
<name>A0A226EW28_FOLCA</name>
<keyword evidence="5" id="KW-0539">Nucleus</keyword>
<dbReference type="Pfam" id="PF10390">
    <property type="entry name" value="ELL"/>
    <property type="match status" value="1"/>
</dbReference>
<evidence type="ECO:0000259" key="8">
    <source>
        <dbReference type="PROSITE" id="PS51980"/>
    </source>
</evidence>
<evidence type="ECO:0000256" key="3">
    <source>
        <dbReference type="ARBA" id="ARBA00023015"/>
    </source>
</evidence>
<evidence type="ECO:0000256" key="1">
    <source>
        <dbReference type="ARBA" id="ARBA00004123"/>
    </source>
</evidence>
<dbReference type="InterPro" id="IPR036390">
    <property type="entry name" value="WH_DNA-bd_sf"/>
</dbReference>
<dbReference type="PANTHER" id="PTHR23288">
    <property type="entry name" value="OCCLUDIN AND RNA POLYMERASE II ELONGATION FACTOR ELL"/>
    <property type="match status" value="1"/>
</dbReference>
<comment type="similarity">
    <text evidence="2 6">Belongs to the ELL/occludin family.</text>
</comment>
<dbReference type="OrthoDB" id="6284217at2759"/>
<dbReference type="PANTHER" id="PTHR23288:SF17">
    <property type="entry name" value="RNA POLYMERASE II ELONGATION FACTOR ELL"/>
    <property type="match status" value="1"/>
</dbReference>
<keyword evidence="3" id="KW-0805">Transcription regulation</keyword>
<feature type="compositionally biased region" description="Polar residues" evidence="7">
    <location>
        <begin position="691"/>
        <end position="704"/>
    </location>
</feature>
<dbReference type="PROSITE" id="PS51980">
    <property type="entry name" value="OCEL"/>
    <property type="match status" value="1"/>
</dbReference>
<feature type="compositionally biased region" description="Low complexity" evidence="7">
    <location>
        <begin position="578"/>
        <end position="590"/>
    </location>
</feature>
<dbReference type="Pfam" id="PF07303">
    <property type="entry name" value="Occludin_ELL"/>
    <property type="match status" value="1"/>
</dbReference>
<feature type="domain" description="OCEL" evidence="8">
    <location>
        <begin position="777"/>
        <end position="886"/>
    </location>
</feature>
<evidence type="ECO:0000313" key="9">
    <source>
        <dbReference type="EMBL" id="OXA61390.1"/>
    </source>
</evidence>
<dbReference type="InterPro" id="IPR019464">
    <property type="entry name" value="ELL_N"/>
</dbReference>
<feature type="region of interest" description="Disordered" evidence="7">
    <location>
        <begin position="327"/>
        <end position="474"/>
    </location>
</feature>
<feature type="compositionally biased region" description="Basic and acidic residues" evidence="7">
    <location>
        <begin position="536"/>
        <end position="545"/>
    </location>
</feature>
<gene>
    <name evidence="9" type="ORF">Fcan01_02607</name>
</gene>
<dbReference type="GO" id="GO:0000987">
    <property type="term" value="F:cis-regulatory region sequence-specific DNA binding"/>
    <property type="evidence" value="ECO:0007669"/>
    <property type="project" value="TreeGrafter"/>
</dbReference>
<feature type="region of interest" description="Disordered" evidence="7">
    <location>
        <begin position="155"/>
        <end position="211"/>
    </location>
</feature>
<keyword evidence="10" id="KW-1185">Reference proteome</keyword>
<evidence type="ECO:0000256" key="5">
    <source>
        <dbReference type="ARBA" id="ARBA00023242"/>
    </source>
</evidence>
<proteinExistence type="inferred from homology"/>
<evidence type="ECO:0000313" key="10">
    <source>
        <dbReference type="Proteomes" id="UP000198287"/>
    </source>
</evidence>
<feature type="compositionally biased region" description="Low complexity" evidence="7">
    <location>
        <begin position="187"/>
        <end position="211"/>
    </location>
</feature>
<dbReference type="GO" id="GO:0042795">
    <property type="term" value="P:snRNA transcription by RNA polymerase II"/>
    <property type="evidence" value="ECO:0007669"/>
    <property type="project" value="TreeGrafter"/>
</dbReference>
<feature type="region of interest" description="Disordered" evidence="7">
    <location>
        <begin position="633"/>
        <end position="774"/>
    </location>
</feature>
<accession>A0A226EW28</accession>
<dbReference type="SUPFAM" id="SSF46785">
    <property type="entry name" value="Winged helix' DNA-binding domain"/>
    <property type="match status" value="1"/>
</dbReference>
<dbReference type="InterPro" id="IPR010844">
    <property type="entry name" value="Occludin_ELL"/>
</dbReference>
<comment type="caution">
    <text evidence="9">The sequence shown here is derived from an EMBL/GenBank/DDBJ whole genome shotgun (WGS) entry which is preliminary data.</text>
</comment>
<dbReference type="STRING" id="158441.A0A226EW28"/>
<evidence type="ECO:0000256" key="6">
    <source>
        <dbReference type="PROSITE-ProRule" id="PRU01324"/>
    </source>
</evidence>
<feature type="compositionally biased region" description="Basic residues" evidence="7">
    <location>
        <begin position="436"/>
        <end position="447"/>
    </location>
</feature>
<keyword evidence="4" id="KW-0804">Transcription</keyword>
<feature type="compositionally biased region" description="Polar residues" evidence="7">
    <location>
        <begin position="633"/>
        <end position="654"/>
    </location>
</feature>
<feature type="compositionally biased region" description="Polar residues" evidence="7">
    <location>
        <begin position="554"/>
        <end position="569"/>
    </location>
</feature>
<dbReference type="InterPro" id="IPR042065">
    <property type="entry name" value="E3_ELL-like"/>
</dbReference>
<reference evidence="9 10" key="1">
    <citation type="submission" date="2015-12" db="EMBL/GenBank/DDBJ databases">
        <title>The genome of Folsomia candida.</title>
        <authorList>
            <person name="Faddeeva A."/>
            <person name="Derks M.F."/>
            <person name="Anvar Y."/>
            <person name="Smit S."/>
            <person name="Van Straalen N."/>
            <person name="Roelofs D."/>
        </authorList>
    </citation>
    <scope>NUCLEOTIDE SEQUENCE [LARGE SCALE GENOMIC DNA]</scope>
    <source>
        <strain evidence="9 10">VU population</strain>
        <tissue evidence="9">Whole body</tissue>
    </source>
</reference>
<dbReference type="GO" id="GO:0006368">
    <property type="term" value="P:transcription elongation by RNA polymerase II"/>
    <property type="evidence" value="ECO:0007669"/>
    <property type="project" value="InterPro"/>
</dbReference>
<dbReference type="Proteomes" id="UP000198287">
    <property type="component" value="Unassembled WGS sequence"/>
</dbReference>
<dbReference type="InterPro" id="IPR031176">
    <property type="entry name" value="ELL/occludin"/>
</dbReference>
<feature type="compositionally biased region" description="Low complexity" evidence="7">
    <location>
        <begin position="366"/>
        <end position="379"/>
    </location>
</feature>
<feature type="compositionally biased region" description="Polar residues" evidence="7">
    <location>
        <begin position="515"/>
        <end position="535"/>
    </location>
</feature>
<comment type="subcellular location">
    <subcellularLocation>
        <location evidence="1">Nucleus</location>
    </subcellularLocation>
</comment>
<dbReference type="GO" id="GO:0008023">
    <property type="term" value="C:transcription elongation factor complex"/>
    <property type="evidence" value="ECO:0007669"/>
    <property type="project" value="InterPro"/>
</dbReference>
<dbReference type="GO" id="GO:0003746">
    <property type="term" value="F:translation elongation factor activity"/>
    <property type="evidence" value="ECO:0007669"/>
    <property type="project" value="UniProtKB-KW"/>
</dbReference>